<evidence type="ECO:0000256" key="11">
    <source>
        <dbReference type="PROSITE-ProRule" id="PRU00042"/>
    </source>
</evidence>
<feature type="domain" description="C2H2-type" evidence="12">
    <location>
        <begin position="24"/>
        <end position="53"/>
    </location>
</feature>
<protein>
    <recommendedName>
        <fullName evidence="12">C2H2-type domain-containing protein</fullName>
    </recommendedName>
</protein>
<dbReference type="InterPro" id="IPR036236">
    <property type="entry name" value="Znf_C2H2_sf"/>
</dbReference>
<dbReference type="GO" id="GO:0045944">
    <property type="term" value="P:positive regulation of transcription by RNA polymerase II"/>
    <property type="evidence" value="ECO:0007669"/>
    <property type="project" value="UniProtKB-ARBA"/>
</dbReference>
<comment type="subcellular location">
    <subcellularLocation>
        <location evidence="2">Nucleus</location>
    </subcellularLocation>
</comment>
<dbReference type="FunFam" id="3.30.160.60:FF:000125">
    <property type="entry name" value="Putative zinc finger protein 143"/>
    <property type="match status" value="1"/>
</dbReference>
<evidence type="ECO:0000259" key="12">
    <source>
        <dbReference type="PROSITE" id="PS50157"/>
    </source>
</evidence>
<organism evidence="13 14">
    <name type="scientific">Aureobasidium melanogenum (strain CBS 110374)</name>
    <name type="common">Aureobasidium pullulans var. melanogenum</name>
    <dbReference type="NCBI Taxonomy" id="1043003"/>
    <lineage>
        <taxon>Eukaryota</taxon>
        <taxon>Fungi</taxon>
        <taxon>Dikarya</taxon>
        <taxon>Ascomycota</taxon>
        <taxon>Pezizomycotina</taxon>
        <taxon>Dothideomycetes</taxon>
        <taxon>Dothideomycetidae</taxon>
        <taxon>Dothideales</taxon>
        <taxon>Saccotheciaceae</taxon>
        <taxon>Aureobasidium</taxon>
    </lineage>
</organism>
<dbReference type="EMBL" id="KL584828">
    <property type="protein sequence ID" value="KEQ64657.1"/>
    <property type="molecule type" value="Genomic_DNA"/>
</dbReference>
<evidence type="ECO:0000256" key="3">
    <source>
        <dbReference type="ARBA" id="ARBA00022723"/>
    </source>
</evidence>
<dbReference type="Pfam" id="PF00096">
    <property type="entry name" value="zf-C2H2"/>
    <property type="match status" value="2"/>
</dbReference>
<evidence type="ECO:0000256" key="8">
    <source>
        <dbReference type="ARBA" id="ARBA00023125"/>
    </source>
</evidence>
<dbReference type="InterPro" id="IPR013087">
    <property type="entry name" value="Znf_C2H2_type"/>
</dbReference>
<dbReference type="GO" id="GO:0005634">
    <property type="term" value="C:nucleus"/>
    <property type="evidence" value="ECO:0007669"/>
    <property type="project" value="UniProtKB-SubCell"/>
</dbReference>
<feature type="non-terminal residue" evidence="13">
    <location>
        <position position="75"/>
    </location>
</feature>
<evidence type="ECO:0000313" key="13">
    <source>
        <dbReference type="EMBL" id="KEQ64657.1"/>
    </source>
</evidence>
<dbReference type="SUPFAM" id="SSF57667">
    <property type="entry name" value="beta-beta-alpha zinc fingers"/>
    <property type="match status" value="1"/>
</dbReference>
<dbReference type="GO" id="GO:0000978">
    <property type="term" value="F:RNA polymerase II cis-regulatory region sequence-specific DNA binding"/>
    <property type="evidence" value="ECO:0007669"/>
    <property type="project" value="TreeGrafter"/>
</dbReference>
<dbReference type="Gene3D" id="3.30.160.60">
    <property type="entry name" value="Classic Zinc Finger"/>
    <property type="match status" value="3"/>
</dbReference>
<name>A0A074W439_AURM1</name>
<keyword evidence="5 11" id="KW-0863">Zinc-finger</keyword>
<keyword evidence="6" id="KW-0862">Zinc</keyword>
<evidence type="ECO:0000256" key="1">
    <source>
        <dbReference type="ARBA" id="ARBA00003767"/>
    </source>
</evidence>
<dbReference type="GeneID" id="63912037"/>
<dbReference type="InterPro" id="IPR050329">
    <property type="entry name" value="GLI_C2H2-zinc-finger"/>
</dbReference>
<keyword evidence="9" id="KW-0804">Transcription</keyword>
<keyword evidence="3" id="KW-0479">Metal-binding</keyword>
<dbReference type="RefSeq" id="XP_040881680.1">
    <property type="nucleotide sequence ID" value="XM_041018664.1"/>
</dbReference>
<evidence type="ECO:0000256" key="5">
    <source>
        <dbReference type="ARBA" id="ARBA00022771"/>
    </source>
</evidence>
<keyword evidence="10" id="KW-0539">Nucleus</keyword>
<evidence type="ECO:0000256" key="7">
    <source>
        <dbReference type="ARBA" id="ARBA00023015"/>
    </source>
</evidence>
<dbReference type="PANTHER" id="PTHR19818">
    <property type="entry name" value="ZINC FINGER PROTEIN ZIC AND GLI"/>
    <property type="match status" value="1"/>
</dbReference>
<dbReference type="GO" id="GO:0000981">
    <property type="term" value="F:DNA-binding transcription factor activity, RNA polymerase II-specific"/>
    <property type="evidence" value="ECO:0007669"/>
    <property type="project" value="UniProtKB-ARBA"/>
</dbReference>
<comment type="function">
    <text evidence="1">May be involved in transcriptional regulation.</text>
</comment>
<dbReference type="SMART" id="SM00355">
    <property type="entry name" value="ZnF_C2H2"/>
    <property type="match status" value="3"/>
</dbReference>
<sequence length="75" mass="8599">CGHRCVTQQQLNNHLTTHSREKKFKCDYPGCGKVFGVKTALSTHKRTHTNEKPFSCRWCGDSYSDSSNLSKHRKT</sequence>
<feature type="non-terminal residue" evidence="13">
    <location>
        <position position="1"/>
    </location>
</feature>
<evidence type="ECO:0000256" key="9">
    <source>
        <dbReference type="ARBA" id="ARBA00023163"/>
    </source>
</evidence>
<keyword evidence="7" id="KW-0805">Transcription regulation</keyword>
<dbReference type="FunFam" id="3.30.160.60:FF:000097">
    <property type="entry name" value="Zinc finger protein"/>
    <property type="match status" value="1"/>
</dbReference>
<dbReference type="STRING" id="1043003.A0A074W439"/>
<evidence type="ECO:0000313" key="14">
    <source>
        <dbReference type="Proteomes" id="UP000030672"/>
    </source>
</evidence>
<gene>
    <name evidence="13" type="ORF">M437DRAFT_12581</name>
</gene>
<keyword evidence="8" id="KW-0238">DNA-binding</keyword>
<feature type="domain" description="C2H2-type" evidence="12">
    <location>
        <begin position="54"/>
        <end position="75"/>
    </location>
</feature>
<evidence type="ECO:0000256" key="10">
    <source>
        <dbReference type="ARBA" id="ARBA00023242"/>
    </source>
</evidence>
<keyword evidence="14" id="KW-1185">Reference proteome</keyword>
<keyword evidence="4" id="KW-0677">Repeat</keyword>
<dbReference type="GO" id="GO:0008270">
    <property type="term" value="F:zinc ion binding"/>
    <property type="evidence" value="ECO:0007669"/>
    <property type="project" value="UniProtKB-KW"/>
</dbReference>
<evidence type="ECO:0000256" key="6">
    <source>
        <dbReference type="ARBA" id="ARBA00022833"/>
    </source>
</evidence>
<evidence type="ECO:0000256" key="4">
    <source>
        <dbReference type="ARBA" id="ARBA00022737"/>
    </source>
</evidence>
<dbReference type="PROSITE" id="PS00028">
    <property type="entry name" value="ZINC_FINGER_C2H2_1"/>
    <property type="match status" value="1"/>
</dbReference>
<dbReference type="AlphaFoldDB" id="A0A074W439"/>
<dbReference type="HOGENOM" id="CLU_002678_42_18_1"/>
<accession>A0A074W439</accession>
<dbReference type="Proteomes" id="UP000030672">
    <property type="component" value="Unassembled WGS sequence"/>
</dbReference>
<evidence type="ECO:0000256" key="2">
    <source>
        <dbReference type="ARBA" id="ARBA00004123"/>
    </source>
</evidence>
<dbReference type="PROSITE" id="PS50157">
    <property type="entry name" value="ZINC_FINGER_C2H2_2"/>
    <property type="match status" value="2"/>
</dbReference>
<proteinExistence type="predicted"/>
<dbReference type="PANTHER" id="PTHR19818:SF139">
    <property type="entry name" value="PAIR-RULE PROTEIN ODD-PAIRED"/>
    <property type="match status" value="1"/>
</dbReference>
<reference evidence="13 14" key="1">
    <citation type="journal article" date="2014" name="BMC Genomics">
        <title>Genome sequencing of four Aureobasidium pullulans varieties: biotechnological potential, stress tolerance, and description of new species.</title>
        <authorList>
            <person name="Gostin Ar C."/>
            <person name="Ohm R.A."/>
            <person name="Kogej T."/>
            <person name="Sonjak S."/>
            <person name="Turk M."/>
            <person name="Zajc J."/>
            <person name="Zalar P."/>
            <person name="Grube M."/>
            <person name="Sun H."/>
            <person name="Han J."/>
            <person name="Sharma A."/>
            <person name="Chiniquy J."/>
            <person name="Ngan C.Y."/>
            <person name="Lipzen A."/>
            <person name="Barry K."/>
            <person name="Grigoriev I.V."/>
            <person name="Gunde-Cimerman N."/>
        </authorList>
    </citation>
    <scope>NUCLEOTIDE SEQUENCE [LARGE SCALE GENOMIC DNA]</scope>
    <source>
        <strain evidence="13 14">CBS 110374</strain>
    </source>
</reference>